<feature type="compositionally biased region" description="Low complexity" evidence="1">
    <location>
        <begin position="91"/>
        <end position="101"/>
    </location>
</feature>
<accession>A0ABR2SMT3</accession>
<dbReference type="Proteomes" id="UP001396334">
    <property type="component" value="Unassembled WGS sequence"/>
</dbReference>
<feature type="compositionally biased region" description="Basic and acidic residues" evidence="1">
    <location>
        <begin position="19"/>
        <end position="39"/>
    </location>
</feature>
<comment type="caution">
    <text evidence="2">The sequence shown here is derived from an EMBL/GenBank/DDBJ whole genome shotgun (WGS) entry which is preliminary data.</text>
</comment>
<reference evidence="2 3" key="1">
    <citation type="journal article" date="2024" name="G3 (Bethesda)">
        <title>Genome assembly of Hibiscus sabdariffa L. provides insights into metabolisms of medicinal natural products.</title>
        <authorList>
            <person name="Kim T."/>
        </authorList>
    </citation>
    <scope>NUCLEOTIDE SEQUENCE [LARGE SCALE GENOMIC DNA]</scope>
    <source>
        <strain evidence="2">TK-2024</strain>
        <tissue evidence="2">Old leaves</tissue>
    </source>
</reference>
<name>A0ABR2SMT3_9ROSI</name>
<organism evidence="2 3">
    <name type="scientific">Hibiscus sabdariffa</name>
    <name type="common">roselle</name>
    <dbReference type="NCBI Taxonomy" id="183260"/>
    <lineage>
        <taxon>Eukaryota</taxon>
        <taxon>Viridiplantae</taxon>
        <taxon>Streptophyta</taxon>
        <taxon>Embryophyta</taxon>
        <taxon>Tracheophyta</taxon>
        <taxon>Spermatophyta</taxon>
        <taxon>Magnoliopsida</taxon>
        <taxon>eudicotyledons</taxon>
        <taxon>Gunneridae</taxon>
        <taxon>Pentapetalae</taxon>
        <taxon>rosids</taxon>
        <taxon>malvids</taxon>
        <taxon>Malvales</taxon>
        <taxon>Malvaceae</taxon>
        <taxon>Malvoideae</taxon>
        <taxon>Hibiscus</taxon>
    </lineage>
</organism>
<gene>
    <name evidence="2" type="ORF">V6N11_039117</name>
</gene>
<proteinExistence type="predicted"/>
<evidence type="ECO:0000256" key="1">
    <source>
        <dbReference type="SAM" id="MobiDB-lite"/>
    </source>
</evidence>
<dbReference type="EMBL" id="JBBPBN010000013">
    <property type="protein sequence ID" value="KAK9026273.1"/>
    <property type="molecule type" value="Genomic_DNA"/>
</dbReference>
<feature type="region of interest" description="Disordered" evidence="1">
    <location>
        <begin position="158"/>
        <end position="183"/>
    </location>
</feature>
<feature type="compositionally biased region" description="Low complexity" evidence="1">
    <location>
        <begin position="72"/>
        <end position="81"/>
    </location>
</feature>
<evidence type="ECO:0000313" key="2">
    <source>
        <dbReference type="EMBL" id="KAK9026273.1"/>
    </source>
</evidence>
<feature type="compositionally biased region" description="Basic and acidic residues" evidence="1">
    <location>
        <begin position="160"/>
        <end position="176"/>
    </location>
</feature>
<sequence>MSAETSIFSGNGGVGGPSEEPKQNEEKNPEEDGKEKGECSTKNTGNCKRVVGFKDVSPNKVSVQKNGRSARVDCSNSSVESSSDRDRSKSPELSSASSSQSGKPKRLSNVNSSVMDSLNANLLESGPNGLGNINAAVNISSKKVNNIENENLFVSDEENNMSKKDIPTTQSREKPNFSKNGPSWAEVVGKGLKETTDMEAQFSGSIKVREDVENMGFGSLEIQLEERVAVEELVKDSGSNKSNSAMGIRRLDGENRNYSPKKVLRSYLACGRNPSDEESNPDNVGGKFDLPEFHSSFKAPRRKTYVWEELGVIKMLSLTHGLWVVISLVRGGIKRVGAKEIE</sequence>
<keyword evidence="3" id="KW-1185">Reference proteome</keyword>
<protein>
    <submittedName>
        <fullName evidence="2">Uncharacterized protein</fullName>
    </submittedName>
</protein>
<evidence type="ECO:0000313" key="3">
    <source>
        <dbReference type="Proteomes" id="UP001396334"/>
    </source>
</evidence>
<feature type="region of interest" description="Disordered" evidence="1">
    <location>
        <begin position="1"/>
        <end position="112"/>
    </location>
</feature>